<evidence type="ECO:0000256" key="6">
    <source>
        <dbReference type="ARBA" id="ARBA00022927"/>
    </source>
</evidence>
<keyword evidence="3" id="KW-0813">Transport</keyword>
<comment type="caution">
    <text evidence="11">The sequence shown here is derived from an EMBL/GenBank/DDBJ whole genome shotgun (WGS) entry which is preliminary data.</text>
</comment>
<dbReference type="EMBL" id="LUEZ02000005">
    <property type="protein sequence ID" value="RDB30526.1"/>
    <property type="molecule type" value="Genomic_DNA"/>
</dbReference>
<name>A0A369KHW8_HYPMA</name>
<dbReference type="FunCoup" id="A0A369KHW8">
    <property type="interactions" value="315"/>
</dbReference>
<keyword evidence="7 10" id="KW-1133">Transmembrane helix</keyword>
<dbReference type="STRING" id="39966.A0A369KHW8"/>
<keyword evidence="5" id="KW-0256">Endoplasmic reticulum</keyword>
<feature type="transmembrane region" description="Helical" evidence="10">
    <location>
        <begin position="254"/>
        <end position="272"/>
    </location>
</feature>
<feature type="transmembrane region" description="Helical" evidence="10">
    <location>
        <begin position="190"/>
        <end position="209"/>
    </location>
</feature>
<protein>
    <submittedName>
        <fullName evidence="11">Surfeit locus protein 4</fullName>
    </submittedName>
</protein>
<dbReference type="Pfam" id="PF02077">
    <property type="entry name" value="SURF4"/>
    <property type="match status" value="1"/>
</dbReference>
<evidence type="ECO:0000256" key="10">
    <source>
        <dbReference type="SAM" id="Phobius"/>
    </source>
</evidence>
<keyword evidence="4 10" id="KW-0812">Transmembrane</keyword>
<dbReference type="AlphaFoldDB" id="A0A369KHW8"/>
<dbReference type="InterPro" id="IPR002995">
    <property type="entry name" value="Surf4"/>
</dbReference>
<reference evidence="11" key="1">
    <citation type="submission" date="2018-04" db="EMBL/GenBank/DDBJ databases">
        <title>Whole genome sequencing of Hypsizygus marmoreus.</title>
        <authorList>
            <person name="Choi I.-G."/>
            <person name="Min B."/>
            <person name="Kim J.-G."/>
            <person name="Kim S."/>
            <person name="Oh Y.-L."/>
            <person name="Kong W.-S."/>
            <person name="Park H."/>
            <person name="Jeong J."/>
            <person name="Song E.-S."/>
        </authorList>
    </citation>
    <scope>NUCLEOTIDE SEQUENCE [LARGE SCALE GENOMIC DNA]</scope>
    <source>
        <strain evidence="11">51987-8</strain>
    </source>
</reference>
<evidence type="ECO:0000256" key="9">
    <source>
        <dbReference type="SAM" id="MobiDB-lite"/>
    </source>
</evidence>
<feature type="transmembrane region" description="Helical" evidence="10">
    <location>
        <begin position="163"/>
        <end position="183"/>
    </location>
</feature>
<feature type="compositionally biased region" description="Polar residues" evidence="9">
    <location>
        <begin position="69"/>
        <end position="86"/>
    </location>
</feature>
<evidence type="ECO:0000313" key="12">
    <source>
        <dbReference type="Proteomes" id="UP000076154"/>
    </source>
</evidence>
<evidence type="ECO:0000256" key="8">
    <source>
        <dbReference type="ARBA" id="ARBA00023136"/>
    </source>
</evidence>
<feature type="transmembrane region" description="Helical" evidence="10">
    <location>
        <begin position="342"/>
        <end position="361"/>
    </location>
</feature>
<dbReference type="Proteomes" id="UP000076154">
    <property type="component" value="Unassembled WGS sequence"/>
</dbReference>
<accession>A0A369KHW8</accession>
<evidence type="ECO:0000256" key="4">
    <source>
        <dbReference type="ARBA" id="ARBA00022692"/>
    </source>
</evidence>
<proteinExistence type="inferred from homology"/>
<evidence type="ECO:0000256" key="5">
    <source>
        <dbReference type="ARBA" id="ARBA00022824"/>
    </source>
</evidence>
<keyword evidence="6" id="KW-0653">Protein transport</keyword>
<evidence type="ECO:0000256" key="7">
    <source>
        <dbReference type="ARBA" id="ARBA00022989"/>
    </source>
</evidence>
<feature type="region of interest" description="Disordered" evidence="9">
    <location>
        <begin position="69"/>
        <end position="92"/>
    </location>
</feature>
<organism evidence="11 12">
    <name type="scientific">Hypsizygus marmoreus</name>
    <name type="common">White beech mushroom</name>
    <name type="synonym">Agaricus marmoreus</name>
    <dbReference type="NCBI Taxonomy" id="39966"/>
    <lineage>
        <taxon>Eukaryota</taxon>
        <taxon>Fungi</taxon>
        <taxon>Dikarya</taxon>
        <taxon>Basidiomycota</taxon>
        <taxon>Agaricomycotina</taxon>
        <taxon>Agaricomycetes</taxon>
        <taxon>Agaricomycetidae</taxon>
        <taxon>Agaricales</taxon>
        <taxon>Tricholomatineae</taxon>
        <taxon>Lyophyllaceae</taxon>
        <taxon>Hypsizygus</taxon>
    </lineage>
</organism>
<sequence>MFVGAGRYAGSAHCRHHRSMIASLSQTETWFISADVSYRHVVTILKRQPLRVPQFTTIMASRISIARPQPNSFNADPHGLSNSRPSTGYRAANPDDPIEKLKAFSQTVEDNIEIYSQPLKPHLPAIGRFLIVVTFLEDALRIMTQWSDQIWYLQQHRKFPWGISHIFLIINVVTMLGASSAVILKRYTEYAVAGLLAVVIIQGFGYGLIFDLNFFLRNLSVIGGLFMVFSDSMVSRKTLFAGLPSISETDRKKYFLLAGRVLLIFLFLGFILQGEWSIARVFVSIFGLAACVMVAIGFKAKWSAAFLVLVLSIFNVFANNWWSVHSAHPQRDFLKYDFFQTLSIVGGLILLVNMGPGGLSVDEKKKTY</sequence>
<evidence type="ECO:0000256" key="2">
    <source>
        <dbReference type="ARBA" id="ARBA00006945"/>
    </source>
</evidence>
<feature type="transmembrane region" description="Helical" evidence="10">
    <location>
        <begin position="215"/>
        <end position="234"/>
    </location>
</feature>
<dbReference type="GO" id="GO:0005789">
    <property type="term" value="C:endoplasmic reticulum membrane"/>
    <property type="evidence" value="ECO:0007669"/>
    <property type="project" value="UniProtKB-SubCell"/>
</dbReference>
<dbReference type="InParanoid" id="A0A369KHW8"/>
<evidence type="ECO:0000256" key="1">
    <source>
        <dbReference type="ARBA" id="ARBA00004477"/>
    </source>
</evidence>
<comment type="similarity">
    <text evidence="2">Belongs to the SURF4 family.</text>
</comment>
<evidence type="ECO:0000313" key="11">
    <source>
        <dbReference type="EMBL" id="RDB30526.1"/>
    </source>
</evidence>
<evidence type="ECO:0000256" key="3">
    <source>
        <dbReference type="ARBA" id="ARBA00022448"/>
    </source>
</evidence>
<dbReference type="InterPro" id="IPR045214">
    <property type="entry name" value="Surf1/Surf4"/>
</dbReference>
<comment type="subcellular location">
    <subcellularLocation>
        <location evidence="1">Endoplasmic reticulum membrane</location>
        <topology evidence="1">Multi-pass membrane protein</topology>
    </subcellularLocation>
</comment>
<keyword evidence="12" id="KW-1185">Reference proteome</keyword>
<dbReference type="PANTHER" id="PTHR23427:SF1">
    <property type="entry name" value="SURFEIT LOCUS PROTEIN 4"/>
    <property type="match status" value="1"/>
</dbReference>
<feature type="transmembrane region" description="Helical" evidence="10">
    <location>
        <begin position="278"/>
        <end position="298"/>
    </location>
</feature>
<dbReference type="PANTHER" id="PTHR23427">
    <property type="entry name" value="SURFEIT LOCUS PROTEIN"/>
    <property type="match status" value="1"/>
</dbReference>
<dbReference type="OrthoDB" id="7859621at2759"/>
<dbReference type="GO" id="GO:0007030">
    <property type="term" value="P:Golgi organization"/>
    <property type="evidence" value="ECO:0007669"/>
    <property type="project" value="TreeGrafter"/>
</dbReference>
<feature type="transmembrane region" description="Helical" evidence="10">
    <location>
        <begin position="305"/>
        <end position="322"/>
    </location>
</feature>
<keyword evidence="8 10" id="KW-0472">Membrane</keyword>
<gene>
    <name evidence="11" type="primary">SPCC970.06</name>
    <name evidence="11" type="ORF">Hypma_007186</name>
</gene>
<dbReference type="GO" id="GO:0005793">
    <property type="term" value="C:endoplasmic reticulum-Golgi intermediate compartment"/>
    <property type="evidence" value="ECO:0007669"/>
    <property type="project" value="TreeGrafter"/>
</dbReference>
<dbReference type="GO" id="GO:0015031">
    <property type="term" value="P:protein transport"/>
    <property type="evidence" value="ECO:0007669"/>
    <property type="project" value="UniProtKB-KW"/>
</dbReference>